<evidence type="ECO:0000313" key="5">
    <source>
        <dbReference type="Proteomes" id="UP001233999"/>
    </source>
</evidence>
<keyword evidence="2" id="KW-0963">Cytoplasm</keyword>
<evidence type="ECO:0000313" key="4">
    <source>
        <dbReference type="EMBL" id="KAJ9581579.1"/>
    </source>
</evidence>
<dbReference type="InterPro" id="IPR048491">
    <property type="entry name" value="XMAP215_CLASP_TOG"/>
</dbReference>
<protein>
    <recommendedName>
        <fullName evidence="3">XMAP215/Dis1/CLASP TOG domain-containing protein</fullName>
    </recommendedName>
</protein>
<reference evidence="4" key="2">
    <citation type="submission" date="2023-05" db="EMBL/GenBank/DDBJ databases">
        <authorList>
            <person name="Fouks B."/>
        </authorList>
    </citation>
    <scope>NUCLEOTIDE SEQUENCE</scope>
    <source>
        <strain evidence="4">Stay&amp;Tobe</strain>
        <tissue evidence="4">Testes</tissue>
    </source>
</reference>
<dbReference type="InterPro" id="IPR011989">
    <property type="entry name" value="ARM-like"/>
</dbReference>
<dbReference type="GO" id="GO:0005737">
    <property type="term" value="C:cytoplasm"/>
    <property type="evidence" value="ECO:0007669"/>
    <property type="project" value="UniProtKB-SubCell"/>
</dbReference>
<dbReference type="GO" id="GO:0061863">
    <property type="term" value="F:microtubule plus end polymerase"/>
    <property type="evidence" value="ECO:0007669"/>
    <property type="project" value="InterPro"/>
</dbReference>
<gene>
    <name evidence="4" type="ORF">L9F63_023262</name>
</gene>
<dbReference type="EMBL" id="JASPKZ010007888">
    <property type="protein sequence ID" value="KAJ9581579.1"/>
    <property type="molecule type" value="Genomic_DNA"/>
</dbReference>
<dbReference type="GO" id="GO:0051010">
    <property type="term" value="F:microtubule plus-end binding"/>
    <property type="evidence" value="ECO:0007669"/>
    <property type="project" value="InterPro"/>
</dbReference>
<dbReference type="InterPro" id="IPR045110">
    <property type="entry name" value="XMAP215"/>
</dbReference>
<dbReference type="Proteomes" id="UP001233999">
    <property type="component" value="Unassembled WGS sequence"/>
</dbReference>
<reference evidence="4" key="1">
    <citation type="journal article" date="2023" name="IScience">
        <title>Live-bearing cockroach genome reveals convergent evolutionary mechanisms linked to viviparity in insects and beyond.</title>
        <authorList>
            <person name="Fouks B."/>
            <person name="Harrison M.C."/>
            <person name="Mikhailova A.A."/>
            <person name="Marchal E."/>
            <person name="English S."/>
            <person name="Carruthers M."/>
            <person name="Jennings E.C."/>
            <person name="Chiamaka E.L."/>
            <person name="Frigard R.A."/>
            <person name="Pippel M."/>
            <person name="Attardo G.M."/>
            <person name="Benoit J.B."/>
            <person name="Bornberg-Bauer E."/>
            <person name="Tobe S.S."/>
        </authorList>
    </citation>
    <scope>NUCLEOTIDE SEQUENCE</scope>
    <source>
        <strain evidence="4">Stay&amp;Tobe</strain>
    </source>
</reference>
<dbReference type="GO" id="GO:0030951">
    <property type="term" value="P:establishment or maintenance of microtubule cytoskeleton polarity"/>
    <property type="evidence" value="ECO:0007669"/>
    <property type="project" value="InterPro"/>
</dbReference>
<organism evidence="4 5">
    <name type="scientific">Diploptera punctata</name>
    <name type="common">Pacific beetle cockroach</name>
    <dbReference type="NCBI Taxonomy" id="6984"/>
    <lineage>
        <taxon>Eukaryota</taxon>
        <taxon>Metazoa</taxon>
        <taxon>Ecdysozoa</taxon>
        <taxon>Arthropoda</taxon>
        <taxon>Hexapoda</taxon>
        <taxon>Insecta</taxon>
        <taxon>Pterygota</taxon>
        <taxon>Neoptera</taxon>
        <taxon>Polyneoptera</taxon>
        <taxon>Dictyoptera</taxon>
        <taxon>Blattodea</taxon>
        <taxon>Blaberoidea</taxon>
        <taxon>Blaberidae</taxon>
        <taxon>Diplopterinae</taxon>
        <taxon>Diploptera</taxon>
    </lineage>
</organism>
<keyword evidence="5" id="KW-1185">Reference proteome</keyword>
<dbReference type="PANTHER" id="PTHR12609">
    <property type="entry name" value="MICROTUBULE ASSOCIATED PROTEIN XMAP215"/>
    <property type="match status" value="1"/>
</dbReference>
<dbReference type="Gene3D" id="1.25.10.10">
    <property type="entry name" value="Leucine-rich Repeat Variant"/>
    <property type="match status" value="1"/>
</dbReference>
<accession>A0AAD8E9G2</accession>
<evidence type="ECO:0000256" key="2">
    <source>
        <dbReference type="ARBA" id="ARBA00022490"/>
    </source>
</evidence>
<dbReference type="GO" id="GO:0046785">
    <property type="term" value="P:microtubule polymerization"/>
    <property type="evidence" value="ECO:0007669"/>
    <property type="project" value="InterPro"/>
</dbReference>
<evidence type="ECO:0000256" key="1">
    <source>
        <dbReference type="ARBA" id="ARBA00004496"/>
    </source>
</evidence>
<comment type="caution">
    <text evidence="4">The sequence shown here is derived from an EMBL/GenBank/DDBJ whole genome shotgun (WGS) entry which is preliminary data.</text>
</comment>
<sequence>MEEDTEYVKLPVEDRCVHKIWKARLHGYEEAAKIFRQIADEKSPEFNKFLGLVKKLSLIAMQLHKRKVGGCSCLC</sequence>
<proteinExistence type="predicted"/>
<dbReference type="GO" id="GO:0007051">
    <property type="term" value="P:spindle organization"/>
    <property type="evidence" value="ECO:0007669"/>
    <property type="project" value="InterPro"/>
</dbReference>
<comment type="subcellular location">
    <subcellularLocation>
        <location evidence="1">Cytoplasm</location>
    </subcellularLocation>
</comment>
<feature type="domain" description="XMAP215/Dis1/CLASP TOG" evidence="3">
    <location>
        <begin position="6"/>
        <end position="56"/>
    </location>
</feature>
<name>A0AAD8E9G2_DIPPU</name>
<dbReference type="AlphaFoldDB" id="A0AAD8E9G2"/>
<evidence type="ECO:0000259" key="3">
    <source>
        <dbReference type="Pfam" id="PF21041"/>
    </source>
</evidence>
<dbReference type="Pfam" id="PF21041">
    <property type="entry name" value="XMAP215_CLASP_TOG"/>
    <property type="match status" value="1"/>
</dbReference>